<keyword evidence="5" id="KW-1185">Reference proteome</keyword>
<evidence type="ECO:0000256" key="1">
    <source>
        <dbReference type="PROSITE-ProRule" id="PRU00325"/>
    </source>
</evidence>
<dbReference type="OrthoDB" id="5387895at2759"/>
<feature type="region of interest" description="Disordered" evidence="2">
    <location>
        <begin position="1"/>
        <end position="43"/>
    </location>
</feature>
<proteinExistence type="predicted"/>
<reference evidence="4" key="1">
    <citation type="journal article" date="2020" name="Stud. Mycol.">
        <title>101 Dothideomycetes genomes: a test case for predicting lifestyles and emergence of pathogens.</title>
        <authorList>
            <person name="Haridas S."/>
            <person name="Albert R."/>
            <person name="Binder M."/>
            <person name="Bloem J."/>
            <person name="Labutti K."/>
            <person name="Salamov A."/>
            <person name="Andreopoulos B."/>
            <person name="Baker S."/>
            <person name="Barry K."/>
            <person name="Bills G."/>
            <person name="Bluhm B."/>
            <person name="Cannon C."/>
            <person name="Castanera R."/>
            <person name="Culley D."/>
            <person name="Daum C."/>
            <person name="Ezra D."/>
            <person name="Gonzalez J."/>
            <person name="Henrissat B."/>
            <person name="Kuo A."/>
            <person name="Liang C."/>
            <person name="Lipzen A."/>
            <person name="Lutzoni F."/>
            <person name="Magnuson J."/>
            <person name="Mondo S."/>
            <person name="Nolan M."/>
            <person name="Ohm R."/>
            <person name="Pangilinan J."/>
            <person name="Park H.-J."/>
            <person name="Ramirez L."/>
            <person name="Alfaro M."/>
            <person name="Sun H."/>
            <person name="Tritt A."/>
            <person name="Yoshinaga Y."/>
            <person name="Zwiers L.-H."/>
            <person name="Turgeon B."/>
            <person name="Goodwin S."/>
            <person name="Spatafora J."/>
            <person name="Crous P."/>
            <person name="Grigoriev I."/>
        </authorList>
    </citation>
    <scope>NUCLEOTIDE SEQUENCE</scope>
    <source>
        <strain evidence="4">CBS 133067</strain>
    </source>
</reference>
<feature type="domain" description="SWIM-type" evidence="3">
    <location>
        <begin position="103"/>
        <end position="141"/>
    </location>
</feature>
<keyword evidence="1" id="KW-0863">Zinc-finger</keyword>
<evidence type="ECO:0000256" key="2">
    <source>
        <dbReference type="SAM" id="MobiDB-lite"/>
    </source>
</evidence>
<comment type="caution">
    <text evidence="4">The sequence shown here is derived from an EMBL/GenBank/DDBJ whole genome shotgun (WGS) entry which is preliminary data.</text>
</comment>
<accession>A0A9P4M488</accession>
<keyword evidence="1" id="KW-0862">Zinc</keyword>
<dbReference type="GO" id="GO:0008270">
    <property type="term" value="F:zinc ion binding"/>
    <property type="evidence" value="ECO:0007669"/>
    <property type="project" value="UniProtKB-KW"/>
</dbReference>
<dbReference type="EMBL" id="ML978135">
    <property type="protein sequence ID" value="KAF2094047.1"/>
    <property type="molecule type" value="Genomic_DNA"/>
</dbReference>
<evidence type="ECO:0000313" key="4">
    <source>
        <dbReference type="EMBL" id="KAF2094047.1"/>
    </source>
</evidence>
<keyword evidence="1" id="KW-0479">Metal-binding</keyword>
<dbReference type="AlphaFoldDB" id="A0A9P4M488"/>
<dbReference type="PROSITE" id="PS50966">
    <property type="entry name" value="ZF_SWIM"/>
    <property type="match status" value="1"/>
</dbReference>
<protein>
    <recommendedName>
        <fullName evidence="3">SWIM-type domain-containing protein</fullName>
    </recommendedName>
</protein>
<organism evidence="4 5">
    <name type="scientific">Rhizodiscina lignyota</name>
    <dbReference type="NCBI Taxonomy" id="1504668"/>
    <lineage>
        <taxon>Eukaryota</taxon>
        <taxon>Fungi</taxon>
        <taxon>Dikarya</taxon>
        <taxon>Ascomycota</taxon>
        <taxon>Pezizomycotina</taxon>
        <taxon>Dothideomycetes</taxon>
        <taxon>Pleosporomycetidae</taxon>
        <taxon>Aulographales</taxon>
        <taxon>Rhizodiscinaceae</taxon>
        <taxon>Rhizodiscina</taxon>
    </lineage>
</organism>
<dbReference type="Proteomes" id="UP000799772">
    <property type="component" value="Unassembled WGS sequence"/>
</dbReference>
<evidence type="ECO:0000259" key="3">
    <source>
        <dbReference type="PROSITE" id="PS50966"/>
    </source>
</evidence>
<gene>
    <name evidence="4" type="ORF">NA57DRAFT_60696</name>
</gene>
<feature type="region of interest" description="Disordered" evidence="2">
    <location>
        <begin position="366"/>
        <end position="392"/>
    </location>
</feature>
<evidence type="ECO:0000313" key="5">
    <source>
        <dbReference type="Proteomes" id="UP000799772"/>
    </source>
</evidence>
<sequence length="392" mass="43286">MVSPTKGIEDLTLEEEMSRRSRRVARGGQPPPDTGESSSSAAAASSASILASSGIQYTVADTTGRTRQRAESGFQNVAVQLNHCAPVSEAGETYYAFEFTDQFTIRFGGAGSSYATPSCTCGANEGGVACKHLFWFIDQLQQARQRRAGIVPVSEDASTVGDSASYDLVHQLGLLSVADRLPHSEQYQATAAADLNTVVELRKQVPIVFRAFDVWVLYDSQTSEYALDVDECAERLEELIMEIREACSDQERLQWDVTTQAVAALMEILTGLLRRNNDQHSIAHTAWGMVPSPSSGREGNLYTHIMWHDPQAESASVFAVLNEIGHDVLFEYSDQLKELIQRAEAARVSEGHRAEMVRLRERLEAQEARATRKRRGAEREERGGSSRGRARR</sequence>
<name>A0A9P4M488_9PEZI</name>
<dbReference type="InterPro" id="IPR007527">
    <property type="entry name" value="Znf_SWIM"/>
</dbReference>